<gene>
    <name evidence="1" type="ORF">SAMN05443574_114104</name>
</gene>
<reference evidence="1 2" key="1">
    <citation type="submission" date="2016-10" db="EMBL/GenBank/DDBJ databases">
        <authorList>
            <person name="de Groot N.N."/>
        </authorList>
    </citation>
    <scope>NUCLEOTIDE SEQUENCE [LARGE SCALE GENOMIC DNA]</scope>
    <source>
        <strain evidence="1 2">DSM 3756</strain>
    </source>
</reference>
<dbReference type="GeneID" id="99238850"/>
<sequence length="47" mass="5401">MTYYSCEECGQMIDLSAFEGQPRRQDCPVCEETTLWTPEFEGEGVSF</sequence>
<evidence type="ECO:0000313" key="1">
    <source>
        <dbReference type="EMBL" id="SDX10797.1"/>
    </source>
</evidence>
<accession>A0A1H2Z0E6</accession>
<proteinExistence type="predicted"/>
<dbReference type="AlphaFoldDB" id="A0A1H2Z0E6"/>
<dbReference type="Proteomes" id="UP000182573">
    <property type="component" value="Unassembled WGS sequence"/>
</dbReference>
<name>A0A1H2Z0E6_HALVA</name>
<dbReference type="EMBL" id="FNOF01000014">
    <property type="protein sequence ID" value="SDX10797.1"/>
    <property type="molecule type" value="Genomic_DNA"/>
</dbReference>
<protein>
    <recommendedName>
        <fullName evidence="3">Regulatory protein, FmdB family</fullName>
    </recommendedName>
</protein>
<evidence type="ECO:0000313" key="2">
    <source>
        <dbReference type="Proteomes" id="UP000182573"/>
    </source>
</evidence>
<dbReference type="STRING" id="28442.SAMN05443574_114104"/>
<dbReference type="RefSeq" id="WP_004516231.1">
    <property type="nucleotide sequence ID" value="NZ_FNOF01000014.1"/>
</dbReference>
<evidence type="ECO:0008006" key="3">
    <source>
        <dbReference type="Google" id="ProtNLM"/>
    </source>
</evidence>
<organism evidence="1 2">
    <name type="scientific">Haloarcula vallismortis</name>
    <name type="common">Halobacterium vallismortis</name>
    <dbReference type="NCBI Taxonomy" id="28442"/>
    <lineage>
        <taxon>Archaea</taxon>
        <taxon>Methanobacteriati</taxon>
        <taxon>Methanobacteriota</taxon>
        <taxon>Stenosarchaea group</taxon>
        <taxon>Halobacteria</taxon>
        <taxon>Halobacteriales</taxon>
        <taxon>Haloarculaceae</taxon>
        <taxon>Haloarcula</taxon>
    </lineage>
</organism>